<gene>
    <name evidence="1" type="ORF">Pcatena_13140</name>
</gene>
<dbReference type="SUPFAM" id="SSF46955">
    <property type="entry name" value="Putative DNA-binding domain"/>
    <property type="match status" value="1"/>
</dbReference>
<accession>A0A3G9JYY8</accession>
<organism evidence="1 2">
    <name type="scientific">Parolsenella catena</name>
    <dbReference type="NCBI Taxonomy" id="2003188"/>
    <lineage>
        <taxon>Bacteria</taxon>
        <taxon>Bacillati</taxon>
        <taxon>Actinomycetota</taxon>
        <taxon>Coriobacteriia</taxon>
        <taxon>Coriobacteriales</taxon>
        <taxon>Atopobiaceae</taxon>
        <taxon>Parolsenella</taxon>
    </lineage>
</organism>
<dbReference type="KEGG" id="pcat:Pcatena_13140"/>
<dbReference type="PANTHER" id="PTHR40056:SF1">
    <property type="entry name" value="DUF1836 DOMAIN-CONTAINING PROTEIN"/>
    <property type="match status" value="1"/>
</dbReference>
<evidence type="ECO:0000313" key="2">
    <source>
        <dbReference type="Proteomes" id="UP000273154"/>
    </source>
</evidence>
<reference evidence="2" key="1">
    <citation type="submission" date="2018-11" db="EMBL/GenBank/DDBJ databases">
        <title>Comparative genomics of Parolsenella catena and Libanicoccus massiliensis: Reclassification of Libanicoccus massiliensis as Parolsenella massiliensis comb. nov.</title>
        <authorList>
            <person name="Sakamoto M."/>
            <person name="Ikeyama N."/>
            <person name="Murakami T."/>
            <person name="Mori H."/>
            <person name="Yuki M."/>
            <person name="Ohkuma M."/>
        </authorList>
    </citation>
    <scope>NUCLEOTIDE SEQUENCE [LARGE SCALE GENOMIC DNA]</scope>
    <source>
        <strain evidence="2">JCM 31932</strain>
    </source>
</reference>
<dbReference type="Pfam" id="PF08876">
    <property type="entry name" value="DUF1836"/>
    <property type="match status" value="1"/>
</dbReference>
<proteinExistence type="predicted"/>
<keyword evidence="2" id="KW-1185">Reference proteome</keyword>
<sequence>MTLDEDDARALARRMREAHIMRIDEMPRIELYLDQVLALVSQSLSFMALPGEELITGSMVNNYVKQRVVPAPRRRRYTRRHVATLTFVCAFKRVFSINEIKALYEACIDEGVNVASAYDELAGALEQAVAQRFEGEGALATPRVTLVGASGAEVAPGISRVMAAGVEAVADKVFVERSL</sequence>
<dbReference type="RefSeq" id="WP_172596404.1">
    <property type="nucleotide sequence ID" value="NZ_AP019367.1"/>
</dbReference>
<name>A0A3G9JYY8_9ACTN</name>
<protein>
    <recommendedName>
        <fullName evidence="3">DUF1836 domain-containing protein</fullName>
    </recommendedName>
</protein>
<dbReference type="Proteomes" id="UP000273154">
    <property type="component" value="Chromosome"/>
</dbReference>
<evidence type="ECO:0008006" key="3">
    <source>
        <dbReference type="Google" id="ProtNLM"/>
    </source>
</evidence>
<dbReference type="AlphaFoldDB" id="A0A3G9JYY8"/>
<evidence type="ECO:0000313" key="1">
    <source>
        <dbReference type="EMBL" id="BBH50727.1"/>
    </source>
</evidence>
<dbReference type="PANTHER" id="PTHR40056">
    <property type="entry name" value="HYPOTHETICAL CYTOSOLIC PROTEIN"/>
    <property type="match status" value="1"/>
</dbReference>
<dbReference type="EMBL" id="AP019367">
    <property type="protein sequence ID" value="BBH50727.1"/>
    <property type="molecule type" value="Genomic_DNA"/>
</dbReference>
<dbReference type="InterPro" id="IPR014975">
    <property type="entry name" value="DUF1836"/>
</dbReference>
<dbReference type="GeneID" id="88849450"/>
<dbReference type="InterPro" id="IPR009061">
    <property type="entry name" value="DNA-bd_dom_put_sf"/>
</dbReference>